<proteinExistence type="predicted"/>
<dbReference type="OrthoDB" id="7675754at2759"/>
<reference evidence="2" key="1">
    <citation type="submission" date="2021-03" db="EMBL/GenBank/DDBJ databases">
        <title>Chromosome level genome of the anhydrobiotic midge Polypedilum vanderplanki.</title>
        <authorList>
            <person name="Yoshida Y."/>
            <person name="Kikawada T."/>
            <person name="Gusev O."/>
        </authorList>
    </citation>
    <scope>NUCLEOTIDE SEQUENCE</scope>
    <source>
        <strain evidence="2">NIAS01</strain>
        <tissue evidence="2">Whole body or cell culture</tissue>
    </source>
</reference>
<dbReference type="InterPro" id="IPR032004">
    <property type="entry name" value="DUF4790"/>
</dbReference>
<dbReference type="Proteomes" id="UP001107558">
    <property type="component" value="Chromosome 3"/>
</dbReference>
<feature type="region of interest" description="Disordered" evidence="1">
    <location>
        <begin position="1"/>
        <end position="23"/>
    </location>
</feature>
<dbReference type="Pfam" id="PF16037">
    <property type="entry name" value="DUF4790"/>
    <property type="match status" value="1"/>
</dbReference>
<dbReference type="AlphaFoldDB" id="A0A9J6BQP0"/>
<protein>
    <submittedName>
        <fullName evidence="2">Uncharacterized protein</fullName>
    </submittedName>
</protein>
<evidence type="ECO:0000256" key="1">
    <source>
        <dbReference type="SAM" id="MobiDB-lite"/>
    </source>
</evidence>
<name>A0A9J6BQP0_POLVA</name>
<sequence length="111" mass="13465">MNSNVINKNKSQSIPKLSSSSLSQQQQQYFIVCRKRIKDIKHLQDKQFEHEIKNLEAMQQCAYDQMRFHRIFAITTLWPPLHTRKEIMWTIRKMQIEAETNQNRINFIMRN</sequence>
<gene>
    <name evidence="2" type="ORF">PVAND_001927</name>
</gene>
<evidence type="ECO:0000313" key="2">
    <source>
        <dbReference type="EMBL" id="KAG5671747.1"/>
    </source>
</evidence>
<feature type="compositionally biased region" description="Low complexity" evidence="1">
    <location>
        <begin position="10"/>
        <end position="23"/>
    </location>
</feature>
<comment type="caution">
    <text evidence="2">The sequence shown here is derived from an EMBL/GenBank/DDBJ whole genome shotgun (WGS) entry which is preliminary data.</text>
</comment>
<accession>A0A9J6BQP0</accession>
<evidence type="ECO:0000313" key="3">
    <source>
        <dbReference type="Proteomes" id="UP001107558"/>
    </source>
</evidence>
<organism evidence="2 3">
    <name type="scientific">Polypedilum vanderplanki</name>
    <name type="common">Sleeping chironomid midge</name>
    <dbReference type="NCBI Taxonomy" id="319348"/>
    <lineage>
        <taxon>Eukaryota</taxon>
        <taxon>Metazoa</taxon>
        <taxon>Ecdysozoa</taxon>
        <taxon>Arthropoda</taxon>
        <taxon>Hexapoda</taxon>
        <taxon>Insecta</taxon>
        <taxon>Pterygota</taxon>
        <taxon>Neoptera</taxon>
        <taxon>Endopterygota</taxon>
        <taxon>Diptera</taxon>
        <taxon>Nematocera</taxon>
        <taxon>Chironomoidea</taxon>
        <taxon>Chironomidae</taxon>
        <taxon>Chironominae</taxon>
        <taxon>Polypedilum</taxon>
        <taxon>Polypedilum</taxon>
    </lineage>
</organism>
<keyword evidence="3" id="KW-1185">Reference proteome</keyword>
<dbReference type="EMBL" id="JADBJN010000003">
    <property type="protein sequence ID" value="KAG5671747.1"/>
    <property type="molecule type" value="Genomic_DNA"/>
</dbReference>